<evidence type="ECO:0000259" key="1">
    <source>
        <dbReference type="PROSITE" id="PS50943"/>
    </source>
</evidence>
<feature type="domain" description="HTH cro/C1-type" evidence="1">
    <location>
        <begin position="7"/>
        <end position="59"/>
    </location>
</feature>
<keyword evidence="3" id="KW-1185">Reference proteome</keyword>
<dbReference type="PROSITE" id="PS50943">
    <property type="entry name" value="HTH_CROC1"/>
    <property type="match status" value="1"/>
</dbReference>
<evidence type="ECO:0000313" key="2">
    <source>
        <dbReference type="EMBL" id="MCU6748062.1"/>
    </source>
</evidence>
<organism evidence="2 3">
    <name type="scientific">Faecalicatena acetigenes</name>
    <dbReference type="NCBI Taxonomy" id="2981790"/>
    <lineage>
        <taxon>Bacteria</taxon>
        <taxon>Bacillati</taxon>
        <taxon>Bacillota</taxon>
        <taxon>Clostridia</taxon>
        <taxon>Lachnospirales</taxon>
        <taxon>Lachnospiraceae</taxon>
        <taxon>Faecalicatena</taxon>
    </lineage>
</organism>
<dbReference type="EMBL" id="JAOQJX010000015">
    <property type="protein sequence ID" value="MCU6748062.1"/>
    <property type="molecule type" value="Genomic_DNA"/>
</dbReference>
<comment type="caution">
    <text evidence="2">The sequence shown here is derived from an EMBL/GenBank/DDBJ whole genome shotgun (WGS) entry which is preliminary data.</text>
</comment>
<dbReference type="SMART" id="SM00530">
    <property type="entry name" value="HTH_XRE"/>
    <property type="match status" value="1"/>
</dbReference>
<sequence length="112" mass="12780">MNLKERIVNLCKERRITVSKLEDDLGFAGGYISKLNKSTPNTDKINQIANYFSVSLDYLVNGKEETYSDESAHLVAKIRKDTELSKALLKYFELSDVKKKHVVELINLLSEV</sequence>
<dbReference type="Gene3D" id="1.10.260.40">
    <property type="entry name" value="lambda repressor-like DNA-binding domains"/>
    <property type="match status" value="1"/>
</dbReference>
<proteinExistence type="predicted"/>
<dbReference type="Pfam" id="PF12844">
    <property type="entry name" value="HTH_19"/>
    <property type="match status" value="1"/>
</dbReference>
<dbReference type="Proteomes" id="UP001652394">
    <property type="component" value="Unassembled WGS sequence"/>
</dbReference>
<accession>A0ABT2TE31</accession>
<dbReference type="SUPFAM" id="SSF47413">
    <property type="entry name" value="lambda repressor-like DNA-binding domains"/>
    <property type="match status" value="1"/>
</dbReference>
<dbReference type="CDD" id="cd00093">
    <property type="entry name" value="HTH_XRE"/>
    <property type="match status" value="1"/>
</dbReference>
<dbReference type="InterPro" id="IPR010982">
    <property type="entry name" value="Lambda_DNA-bd_dom_sf"/>
</dbReference>
<protein>
    <submittedName>
        <fullName evidence="2">Helix-turn-helix domain-containing protein</fullName>
    </submittedName>
</protein>
<name>A0ABT2TE31_9FIRM</name>
<evidence type="ECO:0000313" key="3">
    <source>
        <dbReference type="Proteomes" id="UP001652394"/>
    </source>
</evidence>
<dbReference type="InterPro" id="IPR001387">
    <property type="entry name" value="Cro/C1-type_HTH"/>
</dbReference>
<reference evidence="2 3" key="1">
    <citation type="journal article" date="2021" name="ISME Commun">
        <title>Automated analysis of genomic sequences facilitates high-throughput and comprehensive description of bacteria.</title>
        <authorList>
            <person name="Hitch T.C.A."/>
        </authorList>
    </citation>
    <scope>NUCLEOTIDE SEQUENCE [LARGE SCALE GENOMIC DNA]</scope>
    <source>
        <strain evidence="2 3">H2_18</strain>
    </source>
</reference>
<gene>
    <name evidence="2" type="ORF">OCV51_10430</name>
</gene>
<dbReference type="RefSeq" id="WP_267304168.1">
    <property type="nucleotide sequence ID" value="NZ_JAOQJX010000015.1"/>
</dbReference>